<name>A0ABN7AVW7_9HEMI</name>
<keyword evidence="5" id="KW-1185">Reference proteome</keyword>
<feature type="signal peptide" evidence="3">
    <location>
        <begin position="1"/>
        <end position="17"/>
    </location>
</feature>
<feature type="coiled-coil region" evidence="1">
    <location>
        <begin position="205"/>
        <end position="237"/>
    </location>
</feature>
<evidence type="ECO:0000313" key="4">
    <source>
        <dbReference type="EMBL" id="BES96341.1"/>
    </source>
</evidence>
<dbReference type="EMBL" id="AP028915">
    <property type="protein sequence ID" value="BES96341.1"/>
    <property type="molecule type" value="Genomic_DNA"/>
</dbReference>
<dbReference type="Proteomes" id="UP001307889">
    <property type="component" value="Chromosome 7"/>
</dbReference>
<sequence length="352" mass="39246">MLMMMVLYLTSLQLISAKEYRQDVVSKLFGNVWKSAKSKVLGEAATDDISTVPSTQDEKNMIPLESTEFQKFSKPDSSAIISTNFELKEGVYNSSQPSQFPNDNNSNNSIFSNPTGTESGIVESAEIHCGIENCTTLATPEAPDTRVVDWGVLLDPLKSINPSQLTNLLDQVKEGLADILPGERLGGTTKDSIVDYFDSFSRNVIGFAKETYEILKNETAQLETQEIESMLDNFRQKVKTKLDGSRKIDEICNIFEAVIAEGNPITGNGSQDLYYLSAKHHSVTERIFMTIKRTCRVLCRDSNRKLLSKFLRTWDLWANQMPKKVLARAVKKIAGGKPILKFILELLLGAAE</sequence>
<organism evidence="4 5">
    <name type="scientific">Nesidiocoris tenuis</name>
    <dbReference type="NCBI Taxonomy" id="355587"/>
    <lineage>
        <taxon>Eukaryota</taxon>
        <taxon>Metazoa</taxon>
        <taxon>Ecdysozoa</taxon>
        <taxon>Arthropoda</taxon>
        <taxon>Hexapoda</taxon>
        <taxon>Insecta</taxon>
        <taxon>Pterygota</taxon>
        <taxon>Neoptera</taxon>
        <taxon>Paraneoptera</taxon>
        <taxon>Hemiptera</taxon>
        <taxon>Heteroptera</taxon>
        <taxon>Panheteroptera</taxon>
        <taxon>Cimicomorpha</taxon>
        <taxon>Miridae</taxon>
        <taxon>Dicyphina</taxon>
        <taxon>Nesidiocoris</taxon>
    </lineage>
</organism>
<evidence type="ECO:0000256" key="3">
    <source>
        <dbReference type="SAM" id="SignalP"/>
    </source>
</evidence>
<reference evidence="4 5" key="1">
    <citation type="submission" date="2023-09" db="EMBL/GenBank/DDBJ databases">
        <title>Nesidiocoris tenuis whole genome shotgun sequence.</title>
        <authorList>
            <person name="Shibata T."/>
            <person name="Shimoda M."/>
            <person name="Kobayashi T."/>
            <person name="Uehara T."/>
        </authorList>
    </citation>
    <scope>NUCLEOTIDE SEQUENCE [LARGE SCALE GENOMIC DNA]</scope>
    <source>
        <strain evidence="4 5">Japan</strain>
    </source>
</reference>
<proteinExistence type="predicted"/>
<feature type="chain" id="PRO_5046884577" evidence="3">
    <location>
        <begin position="18"/>
        <end position="352"/>
    </location>
</feature>
<evidence type="ECO:0000256" key="1">
    <source>
        <dbReference type="SAM" id="Coils"/>
    </source>
</evidence>
<evidence type="ECO:0000256" key="2">
    <source>
        <dbReference type="SAM" id="MobiDB-lite"/>
    </source>
</evidence>
<keyword evidence="1" id="KW-0175">Coiled coil</keyword>
<gene>
    <name evidence="4" type="ORF">NTJ_09150</name>
</gene>
<evidence type="ECO:0000313" key="5">
    <source>
        <dbReference type="Proteomes" id="UP001307889"/>
    </source>
</evidence>
<keyword evidence="3" id="KW-0732">Signal</keyword>
<accession>A0ABN7AVW7</accession>
<feature type="compositionally biased region" description="Low complexity" evidence="2">
    <location>
        <begin position="93"/>
        <end position="113"/>
    </location>
</feature>
<feature type="region of interest" description="Disordered" evidence="2">
    <location>
        <begin position="92"/>
        <end position="117"/>
    </location>
</feature>
<protein>
    <submittedName>
        <fullName evidence="4">Uncharacterized protein</fullName>
    </submittedName>
</protein>